<sequence length="278" mass="30823">MPRDLISRGTRDEFRETLSGFFTLRTIVDAFAAGGIAYRDVEGCQVMGQRRGLVEGYYASVDFQNADHIADLLLVYEEIVFKLEREGTPESRRAKEALLLRMKRDGFDHVDGRFTSPKLDVRTVNVGDLTSATEAAVHEHIEKANAHLASGEYADAIIYCYTLVEQLLKIILRDRGVTFKAEEGDIRSLYRLVAEELNMLASSETIDRPLKPILDGLQKLVGGIYEVANKASNRHVKAYSPARRHAKLAINASLALCDYVVESAAFQAKSGADVGSKP</sequence>
<dbReference type="AlphaFoldDB" id="A0A916Y0T1"/>
<dbReference type="EMBL" id="BMJJ01000007">
    <property type="protein sequence ID" value="GGD25911.1"/>
    <property type="molecule type" value="Genomic_DNA"/>
</dbReference>
<evidence type="ECO:0000313" key="2">
    <source>
        <dbReference type="EMBL" id="GGD25911.1"/>
    </source>
</evidence>
<reference evidence="2" key="2">
    <citation type="submission" date="2020-09" db="EMBL/GenBank/DDBJ databases">
        <authorList>
            <person name="Sun Q."/>
            <person name="Zhou Y."/>
        </authorList>
    </citation>
    <scope>NUCLEOTIDE SEQUENCE</scope>
    <source>
        <strain evidence="2">CGMCC 1.15493</strain>
    </source>
</reference>
<dbReference type="Proteomes" id="UP000613160">
    <property type="component" value="Unassembled WGS sequence"/>
</dbReference>
<dbReference type="RefSeq" id="WP_188852307.1">
    <property type="nucleotide sequence ID" value="NZ_BMJJ01000007.1"/>
</dbReference>
<dbReference type="Pfam" id="PF14355">
    <property type="entry name" value="Abi_C"/>
    <property type="match status" value="1"/>
</dbReference>
<organism evidence="2 3">
    <name type="scientific">Aureimonas glaciei</name>
    <dbReference type="NCBI Taxonomy" id="1776957"/>
    <lineage>
        <taxon>Bacteria</taxon>
        <taxon>Pseudomonadati</taxon>
        <taxon>Pseudomonadota</taxon>
        <taxon>Alphaproteobacteria</taxon>
        <taxon>Hyphomicrobiales</taxon>
        <taxon>Aurantimonadaceae</taxon>
        <taxon>Aureimonas</taxon>
    </lineage>
</organism>
<reference evidence="2" key="1">
    <citation type="journal article" date="2014" name="Int. J. Syst. Evol. Microbiol.">
        <title>Complete genome sequence of Corynebacterium casei LMG S-19264T (=DSM 44701T), isolated from a smear-ripened cheese.</title>
        <authorList>
            <consortium name="US DOE Joint Genome Institute (JGI-PGF)"/>
            <person name="Walter F."/>
            <person name="Albersmeier A."/>
            <person name="Kalinowski J."/>
            <person name="Ruckert C."/>
        </authorList>
    </citation>
    <scope>NUCLEOTIDE SEQUENCE</scope>
    <source>
        <strain evidence="2">CGMCC 1.15493</strain>
    </source>
</reference>
<evidence type="ECO:0000259" key="1">
    <source>
        <dbReference type="Pfam" id="PF14355"/>
    </source>
</evidence>
<name>A0A916Y0T1_9HYPH</name>
<protein>
    <recommendedName>
        <fullName evidence="1">Abortive infection protein-like C-terminal domain-containing protein</fullName>
    </recommendedName>
</protein>
<proteinExistence type="predicted"/>
<gene>
    <name evidence="2" type="ORF">GCM10011335_31150</name>
</gene>
<dbReference type="InterPro" id="IPR026001">
    <property type="entry name" value="Abi-like_C"/>
</dbReference>
<keyword evidence="3" id="KW-1185">Reference proteome</keyword>
<accession>A0A916Y0T1</accession>
<feature type="domain" description="Abortive infection protein-like C-terminal" evidence="1">
    <location>
        <begin position="188"/>
        <end position="261"/>
    </location>
</feature>
<evidence type="ECO:0000313" key="3">
    <source>
        <dbReference type="Proteomes" id="UP000613160"/>
    </source>
</evidence>
<comment type="caution">
    <text evidence="2">The sequence shown here is derived from an EMBL/GenBank/DDBJ whole genome shotgun (WGS) entry which is preliminary data.</text>
</comment>